<comment type="caution">
    <text evidence="2">The sequence shown here is derived from an EMBL/GenBank/DDBJ whole genome shotgun (WGS) entry which is preliminary data.</text>
</comment>
<evidence type="ECO:0000313" key="2">
    <source>
        <dbReference type="EMBL" id="MDV2478014.1"/>
    </source>
</evidence>
<organism evidence="2 3">
    <name type="scientific">Rhodococcus zopfii</name>
    <dbReference type="NCBI Taxonomy" id="43772"/>
    <lineage>
        <taxon>Bacteria</taxon>
        <taxon>Bacillati</taxon>
        <taxon>Actinomycetota</taxon>
        <taxon>Actinomycetes</taxon>
        <taxon>Mycobacteriales</taxon>
        <taxon>Nocardiaceae</taxon>
        <taxon>Rhodococcus</taxon>
    </lineage>
</organism>
<feature type="domain" description="FAD-binding PCMH-type" evidence="1">
    <location>
        <begin position="1"/>
        <end position="176"/>
    </location>
</feature>
<dbReference type="EMBL" id="WBMO01000005">
    <property type="protein sequence ID" value="MDV2478014.1"/>
    <property type="molecule type" value="Genomic_DNA"/>
</dbReference>
<dbReference type="InterPro" id="IPR016166">
    <property type="entry name" value="FAD-bd_PCMH"/>
</dbReference>
<dbReference type="PANTHER" id="PTHR42659:SF9">
    <property type="entry name" value="XANTHINE DEHYDROGENASE FAD-BINDING SUBUNIT XDHB-RELATED"/>
    <property type="match status" value="1"/>
</dbReference>
<dbReference type="InterPro" id="IPR051312">
    <property type="entry name" value="Diverse_Substr_Oxidored"/>
</dbReference>
<dbReference type="InterPro" id="IPR016169">
    <property type="entry name" value="FAD-bd_PCMH_sub2"/>
</dbReference>
<dbReference type="Pfam" id="PF00941">
    <property type="entry name" value="FAD_binding_5"/>
    <property type="match status" value="1"/>
</dbReference>
<reference evidence="2 3" key="1">
    <citation type="submission" date="2019-10" db="EMBL/GenBank/DDBJ databases">
        <title>Draft Genome Assembly of Rhodococcus zopfii DSM44189.</title>
        <authorList>
            <person name="Sutton J.M."/>
            <person name="Akob D.M."/>
            <person name="Bushman T.J."/>
        </authorList>
    </citation>
    <scope>NUCLEOTIDE SEQUENCE [LARGE SCALE GENOMIC DNA]</scope>
    <source>
        <strain evidence="2 3">DSM 44189</strain>
    </source>
</reference>
<evidence type="ECO:0000313" key="3">
    <source>
        <dbReference type="Proteomes" id="UP001275440"/>
    </source>
</evidence>
<keyword evidence="3" id="KW-1185">Reference proteome</keyword>
<accession>A0ABU3WVJ5</accession>
<dbReference type="Proteomes" id="UP001275440">
    <property type="component" value="Unassembled WGS sequence"/>
</dbReference>
<gene>
    <name evidence="2" type="ORF">F8M49_26185</name>
</gene>
<dbReference type="SUPFAM" id="SSF56176">
    <property type="entry name" value="FAD-binding/transporter-associated domain-like"/>
    <property type="match status" value="1"/>
</dbReference>
<evidence type="ECO:0000259" key="1">
    <source>
        <dbReference type="PROSITE" id="PS51387"/>
    </source>
</evidence>
<dbReference type="InterPro" id="IPR036318">
    <property type="entry name" value="FAD-bd_PCMH-like_sf"/>
</dbReference>
<dbReference type="PANTHER" id="PTHR42659">
    <property type="entry name" value="XANTHINE DEHYDROGENASE SUBUNIT C-RELATED"/>
    <property type="match status" value="1"/>
</dbReference>
<sequence>MSAVDLHTVTDYRVARERADLVAGPGTAYVGGGTWLFSEPQPHLTRLVDLTGLEWPALTVTEDGLEIAATCTVERIADLSDSGIWTAAPLFRQCASALLASWKIWKRATVGGNLCLSFPAGAMISLATALDGTVLIWSADGTERRLPVVDFVTGIATNVLGAGDVLRSIHLPVRALQARTAFRKIALSPLGRSGVAVIGRQDRDGRVTLSVTAATDRPRVLVLDRIPDRRELDATLRERIPDAAYYTDAHGAADWRRAVTTVLAGEICEELS</sequence>
<protein>
    <submittedName>
        <fullName evidence="2">FAD-binding molybdopterin dehydrogenase</fullName>
    </submittedName>
</protein>
<dbReference type="PROSITE" id="PS51387">
    <property type="entry name" value="FAD_PCMH"/>
    <property type="match status" value="1"/>
</dbReference>
<dbReference type="Gene3D" id="3.30.465.10">
    <property type="match status" value="1"/>
</dbReference>
<name>A0ABU3WVJ5_9NOCA</name>
<dbReference type="InterPro" id="IPR002346">
    <property type="entry name" value="Mopterin_DH_FAD-bd"/>
</dbReference>
<proteinExistence type="predicted"/>